<feature type="transmembrane region" description="Helical" evidence="6">
    <location>
        <begin position="75"/>
        <end position="92"/>
    </location>
</feature>
<evidence type="ECO:0000256" key="6">
    <source>
        <dbReference type="SAM" id="Phobius"/>
    </source>
</evidence>
<keyword evidence="8" id="KW-1185">Reference proteome</keyword>
<protein>
    <submittedName>
        <fullName evidence="7">YjbE family integral membrane protein</fullName>
    </submittedName>
</protein>
<dbReference type="PANTHER" id="PTHR30238">
    <property type="entry name" value="MEMBRANE BOUND PREDICTED REDOX MODULATOR"/>
    <property type="match status" value="1"/>
</dbReference>
<organism evidence="7 8">
    <name type="scientific">Alkalibacillus flavidus</name>
    <dbReference type="NCBI Taxonomy" id="546021"/>
    <lineage>
        <taxon>Bacteria</taxon>
        <taxon>Bacillati</taxon>
        <taxon>Bacillota</taxon>
        <taxon>Bacilli</taxon>
        <taxon>Bacillales</taxon>
        <taxon>Bacillaceae</taxon>
        <taxon>Alkalibacillus</taxon>
    </lineage>
</organism>
<feature type="transmembrane region" description="Helical" evidence="6">
    <location>
        <begin position="12"/>
        <end position="36"/>
    </location>
</feature>
<keyword evidence="5 6" id="KW-0472">Membrane</keyword>
<dbReference type="PANTHER" id="PTHR30238:SF4">
    <property type="entry name" value="SLL1022 PROTEIN"/>
    <property type="match status" value="1"/>
</dbReference>
<dbReference type="NCBIfam" id="TIGR03717">
    <property type="entry name" value="R_switched_YjbE"/>
    <property type="match status" value="1"/>
</dbReference>
<evidence type="ECO:0000256" key="5">
    <source>
        <dbReference type="ARBA" id="ARBA00023136"/>
    </source>
</evidence>
<accession>A0ABV2KUX0</accession>
<dbReference type="EMBL" id="JBEPMX010000006">
    <property type="protein sequence ID" value="MET3683373.1"/>
    <property type="molecule type" value="Genomic_DNA"/>
</dbReference>
<gene>
    <name evidence="7" type="ORF">ABID56_001468</name>
</gene>
<feature type="transmembrane region" description="Helical" evidence="6">
    <location>
        <begin position="166"/>
        <end position="182"/>
    </location>
</feature>
<evidence type="ECO:0000256" key="4">
    <source>
        <dbReference type="ARBA" id="ARBA00022989"/>
    </source>
</evidence>
<dbReference type="Proteomes" id="UP001549167">
    <property type="component" value="Unassembled WGS sequence"/>
</dbReference>
<dbReference type="InterPro" id="IPR005496">
    <property type="entry name" value="Integral_membrane_TerC"/>
</dbReference>
<comment type="subcellular location">
    <subcellularLocation>
        <location evidence="1">Membrane</location>
        <topology evidence="1">Multi-pass membrane protein</topology>
    </subcellularLocation>
</comment>
<feature type="transmembrane region" description="Helical" evidence="6">
    <location>
        <begin position="104"/>
        <end position="124"/>
    </location>
</feature>
<evidence type="ECO:0000256" key="3">
    <source>
        <dbReference type="ARBA" id="ARBA00022692"/>
    </source>
</evidence>
<feature type="transmembrane region" description="Helical" evidence="6">
    <location>
        <begin position="136"/>
        <end position="154"/>
    </location>
</feature>
<proteinExistence type="inferred from homology"/>
<dbReference type="InterPro" id="IPR022301">
    <property type="entry name" value="Integral_membrane_YjbE"/>
</dbReference>
<dbReference type="RefSeq" id="WP_354219952.1">
    <property type="nucleotide sequence ID" value="NZ_JBEPMX010000006.1"/>
</dbReference>
<comment type="caution">
    <text evidence="7">The sequence shown here is derived from an EMBL/GenBank/DDBJ whole genome shotgun (WGS) entry which is preliminary data.</text>
</comment>
<name>A0ABV2KUX0_9BACI</name>
<evidence type="ECO:0000313" key="7">
    <source>
        <dbReference type="EMBL" id="MET3683373.1"/>
    </source>
</evidence>
<sequence length="225" mass="24979">MEFLLEFNWDLIKAIIIIIGIDLILGSDNAIVIAMASRKLPANLQQKAIFLGTVLAIASRFILATIALFLLTMPYVQLIGGLLLFYIAIQLLREQDAHDPTVQSSSTLLGAVKTIIIADVVMSFDNVLAISAAANNNMYLILFGLIVSVPLIIFGSKLILRAMQRFPSIIYIGAMLLAYTSAELMLKEDKLQTIWTNVPYNSLIWPAFIMLVTLMIGFVSRHRHI</sequence>
<reference evidence="7 8" key="1">
    <citation type="submission" date="2024-06" db="EMBL/GenBank/DDBJ databases">
        <title>Genomic Encyclopedia of Type Strains, Phase IV (KMG-IV): sequencing the most valuable type-strain genomes for metagenomic binning, comparative biology and taxonomic classification.</title>
        <authorList>
            <person name="Goeker M."/>
        </authorList>
    </citation>
    <scope>NUCLEOTIDE SEQUENCE [LARGE SCALE GENOMIC DNA]</scope>
    <source>
        <strain evidence="7 8">DSM 23520</strain>
    </source>
</reference>
<evidence type="ECO:0000313" key="8">
    <source>
        <dbReference type="Proteomes" id="UP001549167"/>
    </source>
</evidence>
<keyword evidence="3 6" id="KW-0812">Transmembrane</keyword>
<evidence type="ECO:0000256" key="2">
    <source>
        <dbReference type="ARBA" id="ARBA00007511"/>
    </source>
</evidence>
<feature type="transmembrane region" description="Helical" evidence="6">
    <location>
        <begin position="202"/>
        <end position="220"/>
    </location>
</feature>
<keyword evidence="4 6" id="KW-1133">Transmembrane helix</keyword>
<evidence type="ECO:0000256" key="1">
    <source>
        <dbReference type="ARBA" id="ARBA00004141"/>
    </source>
</evidence>
<feature type="transmembrane region" description="Helical" evidence="6">
    <location>
        <begin position="48"/>
        <end position="69"/>
    </location>
</feature>
<dbReference type="Pfam" id="PF03741">
    <property type="entry name" value="TerC"/>
    <property type="match status" value="1"/>
</dbReference>
<comment type="similarity">
    <text evidence="2">Belongs to the TerC family.</text>
</comment>